<dbReference type="InterPro" id="IPR003660">
    <property type="entry name" value="HAMP_dom"/>
</dbReference>
<dbReference type="InterPro" id="IPR050640">
    <property type="entry name" value="Bact_2-comp_sensor_kinase"/>
</dbReference>
<keyword evidence="2" id="KW-1003">Cell membrane</keyword>
<evidence type="ECO:0000313" key="9">
    <source>
        <dbReference type="EMBL" id="MBP3962452.1"/>
    </source>
</evidence>
<sequence>MKTKFRLANLHVYQKVILIFILLIVPLLLINLRMNTTGAAFIKKEYTNSINSNVKFYSRQLNDQIAFIRNLQLQFLNESDLQKLSFIGKRLEGYEQFQLVNRVRERLLLIQNSSEFLVNSGVYVKSLEKTFSVRAGIKDLPNAEYEAIASYRESEQAQPVYSKSGRLYFIASSNNGRIVSYMEISKPKLEETLRRFVESYEDSGAALTNDDFTTTIAVKMDKDIFSQMQKHVAGTVATPPDDPTRTDTLRLGNHKYLITSSDIQMLGMTIFTYINQNEVLGPIRTFNFWYIILSTVSVGVLVVFSFSVNVMIHRPLKRLIQAFKILETDNLNISIRPQGDIEFGYLYRSFDRMVDKLRGSIQENYEQKIALQHSELKQLQSQINPHFLYNSFFNIYMISRSGDAENAATLAQRLGSYYQFITRSGSDEVTLDLEYRHAVDYCDIQGIRFSNRITIEAAKLPEVCKPLLVPRLLIQPVVENAFEHAFEDGMRRGNVTVQVEYEEDRLCISVEDDGDTLTDEALELLHERLADVSASQEKTGLFNVCRRIRLKFGQRSGIFVSRSALGGLKADMIIHFNEMGD</sequence>
<proteinExistence type="predicted"/>
<comment type="subcellular location">
    <subcellularLocation>
        <location evidence="1">Cell membrane</location>
        <topology evidence="1">Multi-pass membrane protein</topology>
    </subcellularLocation>
</comment>
<keyword evidence="7" id="KW-1133">Transmembrane helix</keyword>
<dbReference type="Pfam" id="PF06580">
    <property type="entry name" value="His_kinase"/>
    <property type="match status" value="1"/>
</dbReference>
<dbReference type="InterPro" id="IPR010559">
    <property type="entry name" value="Sig_transdc_His_kin_internal"/>
</dbReference>
<organism evidence="9 10">
    <name type="scientific">Paenibacillus lignilyticus</name>
    <dbReference type="NCBI Taxonomy" id="1172615"/>
    <lineage>
        <taxon>Bacteria</taxon>
        <taxon>Bacillati</taxon>
        <taxon>Bacillota</taxon>
        <taxon>Bacilli</taxon>
        <taxon>Bacillales</taxon>
        <taxon>Paenibacillaceae</taxon>
        <taxon>Paenibacillus</taxon>
    </lineage>
</organism>
<dbReference type="SUPFAM" id="SSF158472">
    <property type="entry name" value="HAMP domain-like"/>
    <property type="match status" value="1"/>
</dbReference>
<protein>
    <submittedName>
        <fullName evidence="9">Histidine kinase</fullName>
    </submittedName>
</protein>
<keyword evidence="7" id="KW-0812">Transmembrane</keyword>
<dbReference type="Pfam" id="PF00672">
    <property type="entry name" value="HAMP"/>
    <property type="match status" value="1"/>
</dbReference>
<dbReference type="InterPro" id="IPR036890">
    <property type="entry name" value="HATPase_C_sf"/>
</dbReference>
<evidence type="ECO:0000256" key="7">
    <source>
        <dbReference type="SAM" id="Phobius"/>
    </source>
</evidence>
<dbReference type="RefSeq" id="WP_210656665.1">
    <property type="nucleotide sequence ID" value="NZ_JAGKSP010000002.1"/>
</dbReference>
<comment type="caution">
    <text evidence="9">The sequence shown here is derived from an EMBL/GenBank/DDBJ whole genome shotgun (WGS) entry which is preliminary data.</text>
</comment>
<evidence type="ECO:0000313" key="10">
    <source>
        <dbReference type="Proteomes" id="UP000673394"/>
    </source>
</evidence>
<dbReference type="CDD" id="cd06225">
    <property type="entry name" value="HAMP"/>
    <property type="match status" value="1"/>
</dbReference>
<evidence type="ECO:0000256" key="1">
    <source>
        <dbReference type="ARBA" id="ARBA00004651"/>
    </source>
</evidence>
<keyword evidence="3" id="KW-0597">Phosphoprotein</keyword>
<dbReference type="Gene3D" id="3.30.565.10">
    <property type="entry name" value="Histidine kinase-like ATPase, C-terminal domain"/>
    <property type="match status" value="1"/>
</dbReference>
<dbReference type="PANTHER" id="PTHR34220:SF7">
    <property type="entry name" value="SENSOR HISTIDINE KINASE YPDA"/>
    <property type="match status" value="1"/>
</dbReference>
<dbReference type="PANTHER" id="PTHR34220">
    <property type="entry name" value="SENSOR HISTIDINE KINASE YPDA"/>
    <property type="match status" value="1"/>
</dbReference>
<gene>
    <name evidence="9" type="ORF">I8J30_07005</name>
</gene>
<evidence type="ECO:0000256" key="5">
    <source>
        <dbReference type="ARBA" id="ARBA00022777"/>
    </source>
</evidence>
<dbReference type="SMART" id="SM00304">
    <property type="entry name" value="HAMP"/>
    <property type="match status" value="1"/>
</dbReference>
<evidence type="ECO:0000259" key="8">
    <source>
        <dbReference type="PROSITE" id="PS50885"/>
    </source>
</evidence>
<dbReference type="Proteomes" id="UP000673394">
    <property type="component" value="Unassembled WGS sequence"/>
</dbReference>
<dbReference type="Gene3D" id="6.10.340.10">
    <property type="match status" value="1"/>
</dbReference>
<dbReference type="GO" id="GO:0016301">
    <property type="term" value="F:kinase activity"/>
    <property type="evidence" value="ECO:0007669"/>
    <property type="project" value="UniProtKB-KW"/>
</dbReference>
<dbReference type="InterPro" id="IPR003594">
    <property type="entry name" value="HATPase_dom"/>
</dbReference>
<feature type="transmembrane region" description="Helical" evidence="7">
    <location>
        <begin position="12"/>
        <end position="32"/>
    </location>
</feature>
<name>A0ABS5C8Y6_9BACL</name>
<dbReference type="PROSITE" id="PS50885">
    <property type="entry name" value="HAMP"/>
    <property type="match status" value="1"/>
</dbReference>
<dbReference type="EMBL" id="JAGKSP010000002">
    <property type="protein sequence ID" value="MBP3962452.1"/>
    <property type="molecule type" value="Genomic_DNA"/>
</dbReference>
<keyword evidence="5 9" id="KW-0418">Kinase</keyword>
<feature type="domain" description="HAMP" evidence="8">
    <location>
        <begin position="310"/>
        <end position="362"/>
    </location>
</feature>
<reference evidence="9 10" key="1">
    <citation type="submission" date="2021-04" db="EMBL/GenBank/DDBJ databases">
        <title>Paenibacillus sp. DLE-14 whole genome sequence.</title>
        <authorList>
            <person name="Ham Y.J."/>
        </authorList>
    </citation>
    <scope>NUCLEOTIDE SEQUENCE [LARGE SCALE GENOMIC DNA]</scope>
    <source>
        <strain evidence="9 10">DLE-14</strain>
    </source>
</reference>
<evidence type="ECO:0000256" key="4">
    <source>
        <dbReference type="ARBA" id="ARBA00022679"/>
    </source>
</evidence>
<evidence type="ECO:0000256" key="3">
    <source>
        <dbReference type="ARBA" id="ARBA00022553"/>
    </source>
</evidence>
<accession>A0ABS5C8Y6</accession>
<dbReference type="SUPFAM" id="SSF55874">
    <property type="entry name" value="ATPase domain of HSP90 chaperone/DNA topoisomerase II/histidine kinase"/>
    <property type="match status" value="1"/>
</dbReference>
<keyword evidence="4" id="KW-0808">Transferase</keyword>
<evidence type="ECO:0000256" key="6">
    <source>
        <dbReference type="ARBA" id="ARBA00023136"/>
    </source>
</evidence>
<keyword evidence="10" id="KW-1185">Reference proteome</keyword>
<dbReference type="Pfam" id="PF02518">
    <property type="entry name" value="HATPase_c"/>
    <property type="match status" value="1"/>
</dbReference>
<evidence type="ECO:0000256" key="2">
    <source>
        <dbReference type="ARBA" id="ARBA00022475"/>
    </source>
</evidence>
<keyword evidence="6 7" id="KW-0472">Membrane</keyword>
<feature type="transmembrane region" description="Helical" evidence="7">
    <location>
        <begin position="288"/>
        <end position="312"/>
    </location>
</feature>